<dbReference type="GO" id="GO:0016020">
    <property type="term" value="C:membrane"/>
    <property type="evidence" value="ECO:0007669"/>
    <property type="project" value="TreeGrafter"/>
</dbReference>
<reference evidence="8 9" key="1">
    <citation type="journal article" date="2015" name="PLoS Pathog.">
        <title>Leptomonas seymouri: Adaptations to the Dixenous Life Cycle Analyzed by Genome Sequencing, Transcriptome Profiling and Co-infection with Leishmania donovani.</title>
        <authorList>
            <person name="Kraeva N."/>
            <person name="Butenko A."/>
            <person name="Hlavacova J."/>
            <person name="Kostygov A."/>
            <person name="Myskova J."/>
            <person name="Grybchuk D."/>
            <person name="Lestinova T."/>
            <person name="Votypka J."/>
            <person name="Volf P."/>
            <person name="Opperdoes F."/>
            <person name="Flegontov P."/>
            <person name="Lukes J."/>
            <person name="Yurchenko V."/>
        </authorList>
    </citation>
    <scope>NUCLEOTIDE SEQUENCE [LARGE SCALE GENOMIC DNA]</scope>
    <source>
        <strain evidence="8 9">ATCC 30220</strain>
    </source>
</reference>
<protein>
    <recommendedName>
        <fullName evidence="7">Protein kinase domain-containing protein</fullName>
    </recommendedName>
</protein>
<dbReference type="CDD" id="cd14014">
    <property type="entry name" value="STKc_PknB_like"/>
    <property type="match status" value="1"/>
</dbReference>
<organism evidence="8 9">
    <name type="scientific">Leptomonas seymouri</name>
    <dbReference type="NCBI Taxonomy" id="5684"/>
    <lineage>
        <taxon>Eukaryota</taxon>
        <taxon>Discoba</taxon>
        <taxon>Euglenozoa</taxon>
        <taxon>Kinetoplastea</taxon>
        <taxon>Metakinetoplastina</taxon>
        <taxon>Trypanosomatida</taxon>
        <taxon>Trypanosomatidae</taxon>
        <taxon>Leishmaniinae</taxon>
        <taxon>Leptomonas</taxon>
    </lineage>
</organism>
<feature type="compositionally biased region" description="Low complexity" evidence="6">
    <location>
        <begin position="152"/>
        <end position="166"/>
    </location>
</feature>
<feature type="region of interest" description="Disordered" evidence="6">
    <location>
        <begin position="257"/>
        <end position="277"/>
    </location>
</feature>
<gene>
    <name evidence="8" type="ORF">ABL78_7927</name>
</gene>
<dbReference type="GO" id="GO:0004674">
    <property type="term" value="F:protein serine/threonine kinase activity"/>
    <property type="evidence" value="ECO:0007669"/>
    <property type="project" value="InterPro"/>
</dbReference>
<feature type="domain" description="Protein kinase" evidence="7">
    <location>
        <begin position="24"/>
        <end position="414"/>
    </location>
</feature>
<dbReference type="GO" id="GO:0000045">
    <property type="term" value="P:autophagosome assembly"/>
    <property type="evidence" value="ECO:0007669"/>
    <property type="project" value="TreeGrafter"/>
</dbReference>
<feature type="region of interest" description="Disordered" evidence="6">
    <location>
        <begin position="863"/>
        <end position="883"/>
    </location>
</feature>
<dbReference type="PANTHER" id="PTHR24348:SF22">
    <property type="entry name" value="NON-SPECIFIC SERINE_THREONINE PROTEIN KINASE"/>
    <property type="match status" value="1"/>
</dbReference>
<feature type="region of interest" description="Disordered" evidence="6">
    <location>
        <begin position="63"/>
        <end position="94"/>
    </location>
</feature>
<evidence type="ECO:0000256" key="3">
    <source>
        <dbReference type="ARBA" id="ARBA00022777"/>
    </source>
</evidence>
<accession>A0A0N1IGM5</accession>
<proteinExistence type="predicted"/>
<feature type="region of interest" description="Disordered" evidence="6">
    <location>
        <begin position="425"/>
        <end position="480"/>
    </location>
</feature>
<dbReference type="PANTHER" id="PTHR24348">
    <property type="entry name" value="SERINE/THREONINE-PROTEIN KINASE UNC-51-RELATED"/>
    <property type="match status" value="1"/>
</dbReference>
<dbReference type="OrthoDB" id="4062651at2759"/>
<dbReference type="SUPFAM" id="SSF56112">
    <property type="entry name" value="Protein kinase-like (PK-like)"/>
    <property type="match status" value="1"/>
</dbReference>
<keyword evidence="4 5" id="KW-0067">ATP-binding</keyword>
<dbReference type="PROSITE" id="PS00108">
    <property type="entry name" value="PROTEIN_KINASE_ST"/>
    <property type="match status" value="1"/>
</dbReference>
<dbReference type="GO" id="GO:0005829">
    <property type="term" value="C:cytosol"/>
    <property type="evidence" value="ECO:0007669"/>
    <property type="project" value="TreeGrafter"/>
</dbReference>
<sequence>MITPHQPRQSRKEVRLGKHPDVVYCEEDRIGQGQFGTVYRGRCPATDTIVAVKLLRYIPSTGASEIASPIGPDRSTAPDADSRDGAASTAKQRPRFPSELEILWALRGDQCPNIVHVLSVWSKPRKHHPTGGTATTGKGISSAAGGEVGGDPKSPSSSTAASSPRTAETRGRHSNVYVLVTEYCEGGDLQHRLQALDSNVPTQVARSFTYQLCNALYTLKRRRIVHRDIKPANLLLSSRDWETATLKVADFGMAKAAPPPRAVQNADRSTARRGSGAVTTVAEITEGGDAAAGLICDGDDDDESNSLRSTLFYSEMGTPMYMSPERIAGQPYDYKADVYSAGMVLLEMLRGSCVRVTRVSQLRKMVPDTIQRIRLRYAARGGEAPAWLDLVQRMTATDPALRYSVEDVLRHPWFTESVGRALPPLTFDLPPKVGRKGGEQAATGEAGKETEELANGATPDGHVSDVAAASSRGPSDQDSAAAPVVAVVEAKVSAAADATSLLPSAADAPPATPTKDAVHGATETVPLSAQVEAAEDEDNGFGASFPAGSGRRQEPPPHWSLLGVCTGVDPQCNAARFTYSVLPPKSKHSGPTLHNRKAALAMRPAALSLPAGCGPHVITHAVRGFVDSVYLYALQDELDPVRGLTLVSFLVELVQNGFGAYLECLESLGGGAGAITGTASAADGLPALENNGGACINGHRFVVKDVVGLPEVWQQLMVRLSHAEAAYTAQLPPRMLQCASFWRQRVLKTTTGAATAEDGVHAAGVEHNKLYASSTSSSDGESAMPGLPSVASITNVPAAACGATPSSATATATVTAGAGRSPLRVYTLSTRAEQLIFEKAVDCVQSEALAMLMATPVFPPHQCDGAEGGRRRPSESGGGDNELADATDCLEEEVATHIRHRPATPAPLSSSLPPGKRFPSMIAGAHTSVATPTFHSAMPPHRGIALLRVLLQRAVLSSAEVGLEPEGPFAARGCSLGASAAPPIVNQHGDPTNNPMTTPTRVSPSTATAASTAASSSLEGVDSEVSGYAFVVLVPVYAALHPSDVHVVENLLCAATRVFASSQRSA</sequence>
<dbReference type="AlphaFoldDB" id="A0A0N1IGM5"/>
<keyword evidence="1" id="KW-0808">Transferase</keyword>
<dbReference type="Pfam" id="PF00069">
    <property type="entry name" value="Pkinase"/>
    <property type="match status" value="2"/>
</dbReference>
<evidence type="ECO:0000256" key="5">
    <source>
        <dbReference type="PROSITE-ProRule" id="PRU10141"/>
    </source>
</evidence>
<dbReference type="EMBL" id="LJSK01000449">
    <property type="protein sequence ID" value="KPI83053.1"/>
    <property type="molecule type" value="Genomic_DNA"/>
</dbReference>
<dbReference type="VEuPathDB" id="TriTrypDB:Lsey_0449_0010"/>
<dbReference type="InterPro" id="IPR008271">
    <property type="entry name" value="Ser/Thr_kinase_AS"/>
</dbReference>
<name>A0A0N1IGM5_LEPSE</name>
<dbReference type="InterPro" id="IPR000719">
    <property type="entry name" value="Prot_kinase_dom"/>
</dbReference>
<evidence type="ECO:0000256" key="6">
    <source>
        <dbReference type="SAM" id="MobiDB-lite"/>
    </source>
</evidence>
<evidence type="ECO:0000313" key="8">
    <source>
        <dbReference type="EMBL" id="KPI83053.1"/>
    </source>
</evidence>
<feature type="compositionally biased region" description="Low complexity" evidence="6">
    <location>
        <begin position="997"/>
        <end position="1008"/>
    </location>
</feature>
<evidence type="ECO:0000256" key="2">
    <source>
        <dbReference type="ARBA" id="ARBA00022741"/>
    </source>
</evidence>
<dbReference type="Proteomes" id="UP000038009">
    <property type="component" value="Unassembled WGS sequence"/>
</dbReference>
<dbReference type="GO" id="GO:0010506">
    <property type="term" value="P:regulation of autophagy"/>
    <property type="evidence" value="ECO:0007669"/>
    <property type="project" value="InterPro"/>
</dbReference>
<keyword evidence="2 5" id="KW-0547">Nucleotide-binding</keyword>
<dbReference type="PROSITE" id="PS50011">
    <property type="entry name" value="PROTEIN_KINASE_DOM"/>
    <property type="match status" value="1"/>
</dbReference>
<evidence type="ECO:0000256" key="4">
    <source>
        <dbReference type="ARBA" id="ARBA00022840"/>
    </source>
</evidence>
<feature type="region of interest" description="Disordered" evidence="6">
    <location>
        <begin position="123"/>
        <end position="172"/>
    </location>
</feature>
<dbReference type="InterPro" id="IPR045269">
    <property type="entry name" value="Atg1-like"/>
</dbReference>
<dbReference type="Gene3D" id="3.30.200.20">
    <property type="entry name" value="Phosphorylase Kinase, domain 1"/>
    <property type="match status" value="1"/>
</dbReference>
<evidence type="ECO:0000256" key="1">
    <source>
        <dbReference type="ARBA" id="ARBA00022679"/>
    </source>
</evidence>
<dbReference type="PROSITE" id="PS00107">
    <property type="entry name" value="PROTEIN_KINASE_ATP"/>
    <property type="match status" value="1"/>
</dbReference>
<keyword evidence="3" id="KW-0418">Kinase</keyword>
<feature type="region of interest" description="Disordered" evidence="6">
    <location>
        <begin position="533"/>
        <end position="555"/>
    </location>
</feature>
<dbReference type="Gene3D" id="1.10.510.10">
    <property type="entry name" value="Transferase(Phosphotransferase) domain 1"/>
    <property type="match status" value="1"/>
</dbReference>
<dbReference type="GO" id="GO:0005524">
    <property type="term" value="F:ATP binding"/>
    <property type="evidence" value="ECO:0007669"/>
    <property type="project" value="UniProtKB-UniRule"/>
</dbReference>
<feature type="binding site" evidence="5">
    <location>
        <position position="53"/>
    </location>
    <ligand>
        <name>ATP</name>
        <dbReference type="ChEBI" id="CHEBI:30616"/>
    </ligand>
</feature>
<feature type="region of interest" description="Disordered" evidence="6">
    <location>
        <begin position="989"/>
        <end position="1008"/>
    </location>
</feature>
<comment type="caution">
    <text evidence="8">The sequence shown here is derived from an EMBL/GenBank/DDBJ whole genome shotgun (WGS) entry which is preliminary data.</text>
</comment>
<dbReference type="GO" id="GO:0005776">
    <property type="term" value="C:autophagosome"/>
    <property type="evidence" value="ECO:0007669"/>
    <property type="project" value="TreeGrafter"/>
</dbReference>
<dbReference type="SMART" id="SM00220">
    <property type="entry name" value="S_TKc"/>
    <property type="match status" value="1"/>
</dbReference>
<evidence type="ECO:0000313" key="9">
    <source>
        <dbReference type="Proteomes" id="UP000038009"/>
    </source>
</evidence>
<dbReference type="InterPro" id="IPR017441">
    <property type="entry name" value="Protein_kinase_ATP_BS"/>
</dbReference>
<evidence type="ECO:0000259" key="7">
    <source>
        <dbReference type="PROSITE" id="PS50011"/>
    </source>
</evidence>
<keyword evidence="9" id="KW-1185">Reference proteome</keyword>
<dbReference type="GO" id="GO:0000407">
    <property type="term" value="C:phagophore assembly site"/>
    <property type="evidence" value="ECO:0007669"/>
    <property type="project" value="TreeGrafter"/>
</dbReference>
<dbReference type="InterPro" id="IPR011009">
    <property type="entry name" value="Kinase-like_dom_sf"/>
</dbReference>
<dbReference type="OMA" id="ARSFTYQ"/>